<dbReference type="RefSeq" id="WP_307780018.1">
    <property type="nucleotide sequence ID" value="NZ_JAVFKP010000005.1"/>
</dbReference>
<feature type="chain" id="PRO_5045449699" description="NHL repeat-containing protein" evidence="1">
    <location>
        <begin position="20"/>
        <end position="748"/>
    </location>
</feature>
<proteinExistence type="predicted"/>
<evidence type="ECO:0000256" key="1">
    <source>
        <dbReference type="SAM" id="SignalP"/>
    </source>
</evidence>
<gene>
    <name evidence="2" type="ORF">RB624_20630</name>
</gene>
<dbReference type="SUPFAM" id="SSF101898">
    <property type="entry name" value="NHL repeat"/>
    <property type="match status" value="2"/>
</dbReference>
<keyword evidence="3" id="KW-1185">Reference proteome</keyword>
<reference evidence="2 3" key="1">
    <citation type="submission" date="2023-08" db="EMBL/GenBank/DDBJ databases">
        <title>Draft genome sequence of Janthinobacterium lividum.</title>
        <authorList>
            <person name="Chun B.H."/>
            <person name="Lee Y."/>
        </authorList>
    </citation>
    <scope>NUCLEOTIDE SEQUENCE [LARGE SCALE GENOMIC DNA]</scope>
    <source>
        <strain evidence="2 3">AMJK</strain>
    </source>
</reference>
<evidence type="ECO:0000313" key="3">
    <source>
        <dbReference type="Proteomes" id="UP001237592"/>
    </source>
</evidence>
<feature type="signal peptide" evidence="1">
    <location>
        <begin position="1"/>
        <end position="19"/>
    </location>
</feature>
<organism evidence="2 3">
    <name type="scientific">Janthinobacterium lividum</name>
    <dbReference type="NCBI Taxonomy" id="29581"/>
    <lineage>
        <taxon>Bacteria</taxon>
        <taxon>Pseudomonadati</taxon>
        <taxon>Pseudomonadota</taxon>
        <taxon>Betaproteobacteria</taxon>
        <taxon>Burkholderiales</taxon>
        <taxon>Oxalobacteraceae</taxon>
        <taxon>Janthinobacterium</taxon>
    </lineage>
</organism>
<comment type="caution">
    <text evidence="2">The sequence shown here is derived from an EMBL/GenBank/DDBJ whole genome shotgun (WGS) entry which is preliminary data.</text>
</comment>
<protein>
    <recommendedName>
        <fullName evidence="4">NHL repeat-containing protein</fullName>
    </recommendedName>
</protein>
<dbReference type="Proteomes" id="UP001237592">
    <property type="component" value="Unassembled WGS sequence"/>
</dbReference>
<evidence type="ECO:0000313" key="2">
    <source>
        <dbReference type="EMBL" id="MDQ4628293.1"/>
    </source>
</evidence>
<dbReference type="SUPFAM" id="SSF50956">
    <property type="entry name" value="Thermostable phytase (3-phytase)"/>
    <property type="match status" value="1"/>
</dbReference>
<dbReference type="Gene3D" id="2.120.10.30">
    <property type="entry name" value="TolB, C-terminal domain"/>
    <property type="match status" value="4"/>
</dbReference>
<dbReference type="EMBL" id="JAVFKP010000005">
    <property type="protein sequence ID" value="MDQ4628293.1"/>
    <property type="molecule type" value="Genomic_DNA"/>
</dbReference>
<evidence type="ECO:0008006" key="4">
    <source>
        <dbReference type="Google" id="ProtNLM"/>
    </source>
</evidence>
<name>A0ABU0XXW4_9BURK</name>
<dbReference type="PANTHER" id="PTHR13833">
    <property type="match status" value="1"/>
</dbReference>
<sequence>MFRRAGCGAALLALLSACGGGSGGGTSTPPPTPVAPVETPRYLLGGTVSGLLPGASVVLANGTEKLTVTANGPFSFAGKLAAGAAYQGKVDSASAGLGCSIAQGAATMGSADVSTLAVRCLPILLAGVQERIQRVDGIAQDGAGNYYIADVPSQVIHKLAPDGSLSIYAGMPGKAGAVDGPAASATFYMGGRAPLVSDGKGNLYVADTCNGQVRKITPAGVVSTLAGKRRANCSAAPAEPDGVPVYADGPGTQARFGVITSMAMDPNGDVLLVDDGQFQVRRVTPAGVVSSYNVLFFEPNGQPPRPGKVGQMAVDAQGVIYLSNSSGNKIYRLDNGVATLLAGNVRTTGYDGKGVNASFRGLRGMVFERSGNLLLTDREAIRRMTPDGVVTTVVGRHVPDAGGNYLDWKNLAQVLIEDTGSMLVYDSTLQRLSRVDGGNRIVILPVIQGNIGQVDGVGAAARVAQVKASDMCSDPAGNVYLLDAANKVLRRLAPNGKLEVYAGIAGRTGSDDGARLSATMVNPVAIACGADGAVYVADRELYSPSFNLRKINADGVMSTIEPLPAGGFGLQQYILAVDKDGYITWTEALGGGIYRRPPGGVFSLFVSFETLARSFSDSDLGLQDVLPYSMVFDSKGDLYFDDFYHQVIFKADRYGTVKVFAGTLYSTKNADGAPGVGSLSFAGMPSLAFDKADNLYVSGQDGVRKIDTAGVISSPQMAWGNPIVEVLAFGNGTLYGYTARAIIQMPLP</sequence>
<dbReference type="PROSITE" id="PS51257">
    <property type="entry name" value="PROKAR_LIPOPROTEIN"/>
    <property type="match status" value="1"/>
</dbReference>
<keyword evidence="1" id="KW-0732">Signal</keyword>
<dbReference type="PANTHER" id="PTHR13833:SF71">
    <property type="entry name" value="NHL DOMAIN-CONTAINING PROTEIN"/>
    <property type="match status" value="1"/>
</dbReference>
<accession>A0ABU0XXW4</accession>
<dbReference type="InterPro" id="IPR011042">
    <property type="entry name" value="6-blade_b-propeller_TolB-like"/>
</dbReference>